<evidence type="ECO:0000256" key="1">
    <source>
        <dbReference type="ARBA" id="ARBA00022737"/>
    </source>
</evidence>
<feature type="compositionally biased region" description="Polar residues" evidence="3">
    <location>
        <begin position="12"/>
        <end position="22"/>
    </location>
</feature>
<evidence type="ECO:0000259" key="4">
    <source>
        <dbReference type="SMART" id="SM00322"/>
    </source>
</evidence>
<feature type="domain" description="K Homology" evidence="4">
    <location>
        <begin position="299"/>
        <end position="369"/>
    </location>
</feature>
<reference evidence="5" key="2">
    <citation type="submission" date="2023-04" db="EMBL/GenBank/DDBJ databases">
        <authorList>
            <person name="Bruccoleri R.E."/>
            <person name="Oakeley E.J."/>
            <person name="Faust A.-M."/>
            <person name="Dessus-Babus S."/>
            <person name="Altorfer M."/>
            <person name="Burckhardt D."/>
            <person name="Oertli M."/>
            <person name="Naumann U."/>
            <person name="Petersen F."/>
            <person name="Wong J."/>
        </authorList>
    </citation>
    <scope>NUCLEOTIDE SEQUENCE</scope>
    <source>
        <strain evidence="5">GSM-AAB239-AS_SAM_17_03QT</strain>
        <tissue evidence="5">Leaf</tissue>
    </source>
</reference>
<keyword evidence="1" id="KW-0677">Repeat</keyword>
<gene>
    <name evidence="5" type="ORF">M6B38_155915</name>
</gene>
<evidence type="ECO:0000313" key="5">
    <source>
        <dbReference type="EMBL" id="KAJ6810965.1"/>
    </source>
</evidence>
<feature type="region of interest" description="Disordered" evidence="3">
    <location>
        <begin position="1"/>
        <end position="25"/>
    </location>
</feature>
<evidence type="ECO:0000313" key="6">
    <source>
        <dbReference type="Proteomes" id="UP001140949"/>
    </source>
</evidence>
<dbReference type="Pfam" id="PF00013">
    <property type="entry name" value="KH_1"/>
    <property type="match status" value="3"/>
</dbReference>
<name>A0AAX6F4R5_IRIPA</name>
<dbReference type="PANTHER" id="PTHR10288">
    <property type="entry name" value="KH DOMAIN CONTAINING RNA BINDING PROTEIN"/>
    <property type="match status" value="1"/>
</dbReference>
<dbReference type="CDD" id="cd22461">
    <property type="entry name" value="KH-I_PEPPER_like_rpt3"/>
    <property type="match status" value="1"/>
</dbReference>
<keyword evidence="6" id="KW-1185">Reference proteome</keyword>
<dbReference type="SUPFAM" id="SSF54791">
    <property type="entry name" value="Eukaryotic type KH-domain (KH-domain type I)"/>
    <property type="match status" value="3"/>
</dbReference>
<dbReference type="Proteomes" id="UP001140949">
    <property type="component" value="Unassembled WGS sequence"/>
</dbReference>
<evidence type="ECO:0000256" key="2">
    <source>
        <dbReference type="PROSITE-ProRule" id="PRU00117"/>
    </source>
</evidence>
<proteinExistence type="predicted"/>
<dbReference type="InterPro" id="IPR004088">
    <property type="entry name" value="KH_dom_type_1"/>
</dbReference>
<dbReference type="CDD" id="cd22459">
    <property type="entry name" value="KH-I_PEPPER_rpt1_like"/>
    <property type="match status" value="1"/>
</dbReference>
<keyword evidence="2" id="KW-0694">RNA-binding</keyword>
<dbReference type="GO" id="GO:0003723">
    <property type="term" value="F:RNA binding"/>
    <property type="evidence" value="ECO:0007669"/>
    <property type="project" value="UniProtKB-UniRule"/>
</dbReference>
<comment type="caution">
    <text evidence="5">The sequence shown here is derived from an EMBL/GenBank/DDBJ whole genome shotgun (WGS) entry which is preliminary data.</text>
</comment>
<feature type="domain" description="K Homology" evidence="4">
    <location>
        <begin position="30"/>
        <end position="104"/>
    </location>
</feature>
<dbReference type="CDD" id="cd22460">
    <property type="entry name" value="KH-I_PEPPER_rpt2_like"/>
    <property type="match status" value="1"/>
</dbReference>
<dbReference type="Gene3D" id="3.30.1370.10">
    <property type="entry name" value="K Homology domain, type 1"/>
    <property type="match status" value="1"/>
</dbReference>
<reference evidence="5" key="1">
    <citation type="journal article" date="2023" name="GigaByte">
        <title>Genome assembly of the bearded iris, Iris pallida Lam.</title>
        <authorList>
            <person name="Bruccoleri R.E."/>
            <person name="Oakeley E.J."/>
            <person name="Faust A.M.E."/>
            <person name="Altorfer M."/>
            <person name="Dessus-Babus S."/>
            <person name="Burckhardt D."/>
            <person name="Oertli M."/>
            <person name="Naumann U."/>
            <person name="Petersen F."/>
            <person name="Wong J."/>
        </authorList>
    </citation>
    <scope>NUCLEOTIDE SEQUENCE</scope>
    <source>
        <strain evidence="5">GSM-AAB239-AS_SAM_17_03QT</strain>
    </source>
</reference>
<evidence type="ECO:0000256" key="3">
    <source>
        <dbReference type="SAM" id="MobiDB-lite"/>
    </source>
</evidence>
<dbReference type="EMBL" id="JANAVB010032018">
    <property type="protein sequence ID" value="KAJ6810965.1"/>
    <property type="molecule type" value="Genomic_DNA"/>
</dbReference>
<dbReference type="InterPro" id="IPR036612">
    <property type="entry name" value="KH_dom_type_1_sf"/>
</dbReference>
<sequence length="424" mass="45081">MTAGLDPAGATATENSAASGTEQRWPGWPGDNVYRLIVPVAKVGGIIGKKGDLIKKLCEETRARVRILDPPSAALPDRIVLISGKEEPEAEVSPAMDAVLRVFKKINGIAESVGDGKTTTDSAICSVRLLVAASQAISLIGKQGTSIKSIQEGSGAVIRVINGDELPVYASQEERVVDIQGEPLKVLRALQAVVGHLRRFLVDHGVVALFEKPLNKPATQDHPVDAWVDKKQTLIHTAQQAGIGNDYPLSLNRDSLFLNRETRLEPRVGHGGFSSYAQDPVLAGSRSSALGRPAGGLITQVTQKMQIPLTYAEDIIGREGANIAYIRRTSGAVLSIQESRGFSDEIVVEIKGTPTQVQTAQQLIEEAIAGHKEPATSVYGSLDIGARPSFSQLASEAYPSSSLASQSYGGYGTAGLGGYDSYRY</sequence>
<organism evidence="5 6">
    <name type="scientific">Iris pallida</name>
    <name type="common">Sweet iris</name>
    <dbReference type="NCBI Taxonomy" id="29817"/>
    <lineage>
        <taxon>Eukaryota</taxon>
        <taxon>Viridiplantae</taxon>
        <taxon>Streptophyta</taxon>
        <taxon>Embryophyta</taxon>
        <taxon>Tracheophyta</taxon>
        <taxon>Spermatophyta</taxon>
        <taxon>Magnoliopsida</taxon>
        <taxon>Liliopsida</taxon>
        <taxon>Asparagales</taxon>
        <taxon>Iridaceae</taxon>
        <taxon>Iridoideae</taxon>
        <taxon>Irideae</taxon>
        <taxon>Iris</taxon>
    </lineage>
</organism>
<feature type="domain" description="K Homology" evidence="4">
    <location>
        <begin position="123"/>
        <end position="198"/>
    </location>
</feature>
<dbReference type="InterPro" id="IPR004087">
    <property type="entry name" value="KH_dom"/>
</dbReference>
<dbReference type="PROSITE" id="PS50084">
    <property type="entry name" value="KH_TYPE_1"/>
    <property type="match status" value="3"/>
</dbReference>
<dbReference type="SMART" id="SM00322">
    <property type="entry name" value="KH"/>
    <property type="match status" value="3"/>
</dbReference>
<dbReference type="AlphaFoldDB" id="A0AAX6F4R5"/>
<accession>A0AAX6F4R5</accession>
<dbReference type="Gene3D" id="3.30.310.210">
    <property type="match status" value="1"/>
</dbReference>
<protein>
    <submittedName>
        <fullName evidence="5">RNA-binding KH domain-containing protein PEPPER-like</fullName>
    </submittedName>
</protein>